<feature type="transmembrane region" description="Helical" evidence="1">
    <location>
        <begin position="21"/>
        <end position="42"/>
    </location>
</feature>
<dbReference type="EMBL" id="GGFL01009519">
    <property type="protein sequence ID" value="MBW73697.1"/>
    <property type="molecule type" value="Transcribed_RNA"/>
</dbReference>
<proteinExistence type="predicted"/>
<dbReference type="AlphaFoldDB" id="A0A2M4D834"/>
<evidence type="ECO:0000313" key="2">
    <source>
        <dbReference type="EMBL" id="MBW73697.1"/>
    </source>
</evidence>
<evidence type="ECO:0000256" key="1">
    <source>
        <dbReference type="SAM" id="Phobius"/>
    </source>
</evidence>
<keyword evidence="1" id="KW-0472">Membrane</keyword>
<organism evidence="2">
    <name type="scientific">Anopheles darlingi</name>
    <name type="common">Mosquito</name>
    <dbReference type="NCBI Taxonomy" id="43151"/>
    <lineage>
        <taxon>Eukaryota</taxon>
        <taxon>Metazoa</taxon>
        <taxon>Ecdysozoa</taxon>
        <taxon>Arthropoda</taxon>
        <taxon>Hexapoda</taxon>
        <taxon>Insecta</taxon>
        <taxon>Pterygota</taxon>
        <taxon>Neoptera</taxon>
        <taxon>Endopterygota</taxon>
        <taxon>Diptera</taxon>
        <taxon>Nematocera</taxon>
        <taxon>Culicoidea</taxon>
        <taxon>Culicidae</taxon>
        <taxon>Anophelinae</taxon>
        <taxon>Anopheles</taxon>
    </lineage>
</organism>
<keyword evidence="1" id="KW-1133">Transmembrane helix</keyword>
<reference evidence="2" key="1">
    <citation type="submission" date="2018-01" db="EMBL/GenBank/DDBJ databases">
        <title>An insight into the sialome of Amazonian anophelines.</title>
        <authorList>
            <person name="Ribeiro J.M."/>
            <person name="Scarpassa V."/>
            <person name="Calvo E."/>
        </authorList>
    </citation>
    <scope>NUCLEOTIDE SEQUENCE</scope>
</reference>
<sequence length="164" mass="17747">MEQFSDHTTQTRIFFSFFRSHATYCLLLLLLMLLPSLVGFTLGPCLNGRRDRETGVTLASVSFTPQTYTYCRGAIHFRSGSPGQAIGIGPVFSVAANRCLLREGKVAKVRDCYRGGPHTAADVLRKGGGRAFTCGTTTWLTIKIRPALPADPSAVVIAGVPVVR</sequence>
<name>A0A2M4D834_ANODA</name>
<keyword evidence="1" id="KW-0812">Transmembrane</keyword>
<protein>
    <submittedName>
        <fullName evidence="2">Uncharacterized protein</fullName>
    </submittedName>
</protein>
<accession>A0A2M4D834</accession>